<evidence type="ECO:0000259" key="1">
    <source>
        <dbReference type="Pfam" id="PF01368"/>
    </source>
</evidence>
<evidence type="ECO:0000313" key="3">
    <source>
        <dbReference type="EMBL" id="MBP1918511.1"/>
    </source>
</evidence>
<dbReference type="Pfam" id="PF02272">
    <property type="entry name" value="DHHA1"/>
    <property type="match status" value="1"/>
</dbReference>
<dbReference type="PANTHER" id="PTHR47618">
    <property type="entry name" value="BIFUNCTIONAL OLIGORIBONUCLEASE AND PAP PHOSPHATASE NRNA"/>
    <property type="match status" value="1"/>
</dbReference>
<dbReference type="Pfam" id="PF01368">
    <property type="entry name" value="DHH"/>
    <property type="match status" value="1"/>
</dbReference>
<dbReference type="InterPro" id="IPR003156">
    <property type="entry name" value="DHHA1_dom"/>
</dbReference>
<dbReference type="RefSeq" id="WP_209458745.1">
    <property type="nucleotide sequence ID" value="NZ_JAGGKC010000006.1"/>
</dbReference>
<dbReference type="PANTHER" id="PTHR47618:SF1">
    <property type="entry name" value="BIFUNCTIONAL OLIGORIBONUCLEASE AND PAP PHOSPHATASE NRNA"/>
    <property type="match status" value="1"/>
</dbReference>
<sequence length="324" mass="35234">MGLVDIARLISEKDNIAVVTHVAPDGDAVGCTLAMVEGLRSFGKKAVVISRDRAPDNLTFLNLYEEYTGTSPKIPKESGLLIALDCGNLDRLSLDLDSVGTVPVINIDHHLSNDMYGVENHVDTKASATAEIVYRLLKLMGVTITKGIAESLYAGIVADCGSFSFESTTGETHIIAKELMETGIDFSMIHRVLFKTRDFARLKLMGKGLQSLEERMDGFVTFMYLNAEDFNSLSISDRDSGDIVNYGLESKTCDVSVLLKEAEGFYRVSIRTKSLLDARAICEAFGGGGHVRAAGGNIKAVDVEDAKRQILAIIERMLPDGRSD</sequence>
<evidence type="ECO:0000313" key="4">
    <source>
        <dbReference type="Proteomes" id="UP001519271"/>
    </source>
</evidence>
<dbReference type="Gene3D" id="3.10.310.30">
    <property type="match status" value="1"/>
</dbReference>
<evidence type="ECO:0000259" key="2">
    <source>
        <dbReference type="Pfam" id="PF02272"/>
    </source>
</evidence>
<dbReference type="Proteomes" id="UP001519271">
    <property type="component" value="Unassembled WGS sequence"/>
</dbReference>
<dbReference type="GO" id="GO:0008441">
    <property type="term" value="F:3'(2'),5'-bisphosphate nucleotidase activity"/>
    <property type="evidence" value="ECO:0007669"/>
    <property type="project" value="UniProtKB-EC"/>
</dbReference>
<comment type="caution">
    <text evidence="3">The sequence shown here is derived from an EMBL/GenBank/DDBJ whole genome shotgun (WGS) entry which is preliminary data.</text>
</comment>
<dbReference type="InterPro" id="IPR051319">
    <property type="entry name" value="Oligoribo/pAp-PDE_c-di-AMP_PDE"/>
</dbReference>
<protein>
    <submittedName>
        <fullName evidence="3">Phosphoesterase RecJ-like protein</fullName>
        <ecNumber evidence="3">3.1.13.3</ecNumber>
        <ecNumber evidence="3">3.1.3.7</ecNumber>
    </submittedName>
</protein>
<dbReference type="EC" id="3.1.13.3" evidence="3"/>
<reference evidence="3 4" key="1">
    <citation type="submission" date="2021-03" db="EMBL/GenBank/DDBJ databases">
        <title>Genomic Encyclopedia of Type Strains, Phase IV (KMG-IV): sequencing the most valuable type-strain genomes for metagenomic binning, comparative biology and taxonomic classification.</title>
        <authorList>
            <person name="Goeker M."/>
        </authorList>
    </citation>
    <scope>NUCLEOTIDE SEQUENCE [LARGE SCALE GENOMIC DNA]</scope>
    <source>
        <strain evidence="3 4">DSM 6139</strain>
    </source>
</reference>
<dbReference type="InterPro" id="IPR038763">
    <property type="entry name" value="DHH_sf"/>
</dbReference>
<dbReference type="Gene3D" id="3.90.1640.10">
    <property type="entry name" value="inorganic pyrophosphatase (n-terminal core)"/>
    <property type="match status" value="1"/>
</dbReference>
<feature type="domain" description="DDH" evidence="1">
    <location>
        <begin position="15"/>
        <end position="156"/>
    </location>
</feature>
<feature type="domain" description="DHHA1" evidence="2">
    <location>
        <begin position="235"/>
        <end position="315"/>
    </location>
</feature>
<dbReference type="EC" id="3.1.3.7" evidence="3"/>
<accession>A0ABS4G1V6</accession>
<name>A0ABS4G1V6_9CLOT</name>
<dbReference type="EMBL" id="JAGGKC010000006">
    <property type="protein sequence ID" value="MBP1918511.1"/>
    <property type="molecule type" value="Genomic_DNA"/>
</dbReference>
<keyword evidence="4" id="KW-1185">Reference proteome</keyword>
<gene>
    <name evidence="3" type="ORF">J2Z34_000987</name>
</gene>
<proteinExistence type="predicted"/>
<dbReference type="SUPFAM" id="SSF64182">
    <property type="entry name" value="DHH phosphoesterases"/>
    <property type="match status" value="1"/>
</dbReference>
<keyword evidence="3" id="KW-0378">Hydrolase</keyword>
<organism evidence="3 4">
    <name type="scientific">Youngiibacter multivorans</name>
    <dbReference type="NCBI Taxonomy" id="937251"/>
    <lineage>
        <taxon>Bacteria</taxon>
        <taxon>Bacillati</taxon>
        <taxon>Bacillota</taxon>
        <taxon>Clostridia</taxon>
        <taxon>Eubacteriales</taxon>
        <taxon>Clostridiaceae</taxon>
        <taxon>Youngiibacter</taxon>
    </lineage>
</organism>
<dbReference type="InterPro" id="IPR001667">
    <property type="entry name" value="DDH_dom"/>
</dbReference>